<dbReference type="AlphaFoldDB" id="K0K1P3"/>
<evidence type="ECO:0000256" key="1">
    <source>
        <dbReference type="SAM" id="Phobius"/>
    </source>
</evidence>
<feature type="transmembrane region" description="Helical" evidence="1">
    <location>
        <begin position="73"/>
        <end position="92"/>
    </location>
</feature>
<keyword evidence="1" id="KW-0472">Membrane</keyword>
<evidence type="ECO:0000313" key="3">
    <source>
        <dbReference type="Proteomes" id="UP000006281"/>
    </source>
</evidence>
<sequence length="93" mass="9902">MLKEFVASGPGHLRAGVAALPLGGRADEGVDHQVVDWAMGGLPDESARQVEARVHTWLEEAARIGRDLAWRQGVLWLAGGGALLVLSLIIALR</sequence>
<name>K0K1P3_SACES</name>
<gene>
    <name evidence="2" type="ordered locus">BN6_49930</name>
</gene>
<proteinExistence type="predicted"/>
<dbReference type="PATRIC" id="fig|1179773.3.peg.5012"/>
<dbReference type="STRING" id="1179773.BN6_49930"/>
<evidence type="ECO:0000313" key="2">
    <source>
        <dbReference type="EMBL" id="CCH32261.1"/>
    </source>
</evidence>
<keyword evidence="1" id="KW-0812">Transmembrane</keyword>
<dbReference type="OrthoDB" id="9907877at2"/>
<organism evidence="2 3">
    <name type="scientific">Saccharothrix espanaensis (strain ATCC 51144 / DSM 44229 / JCM 9112 / NBRC 15066 / NRRL 15764)</name>
    <dbReference type="NCBI Taxonomy" id="1179773"/>
    <lineage>
        <taxon>Bacteria</taxon>
        <taxon>Bacillati</taxon>
        <taxon>Actinomycetota</taxon>
        <taxon>Actinomycetes</taxon>
        <taxon>Pseudonocardiales</taxon>
        <taxon>Pseudonocardiaceae</taxon>
        <taxon>Saccharothrix</taxon>
    </lineage>
</organism>
<dbReference type="Proteomes" id="UP000006281">
    <property type="component" value="Chromosome"/>
</dbReference>
<dbReference type="HOGENOM" id="CLU_2397818_0_0_11"/>
<dbReference type="KEGG" id="sesp:BN6_49930"/>
<dbReference type="RefSeq" id="WP_015102373.1">
    <property type="nucleotide sequence ID" value="NC_019673.1"/>
</dbReference>
<dbReference type="EMBL" id="HE804045">
    <property type="protein sequence ID" value="CCH32261.1"/>
    <property type="molecule type" value="Genomic_DNA"/>
</dbReference>
<reference evidence="2 3" key="1">
    <citation type="journal article" date="2012" name="BMC Genomics">
        <title>Complete genome sequence of Saccharothrix espanaensis DSM 44229T and comparison to the other completely sequenced Pseudonocardiaceae.</title>
        <authorList>
            <person name="Strobel T."/>
            <person name="Al-Dilaimi A."/>
            <person name="Blom J."/>
            <person name="Gessner A."/>
            <person name="Kalinowski J."/>
            <person name="Luzhetska M."/>
            <person name="Puhler A."/>
            <person name="Szczepanowski R."/>
            <person name="Bechthold A."/>
            <person name="Ruckert C."/>
        </authorList>
    </citation>
    <scope>NUCLEOTIDE SEQUENCE [LARGE SCALE GENOMIC DNA]</scope>
    <source>
        <strain evidence="3">ATCC 51144 / DSM 44229 / JCM 9112 / NBRC 15066 / NRRL 15764</strain>
    </source>
</reference>
<dbReference type="BioCyc" id="SESP1179773:BN6_RS24145-MONOMER"/>
<accession>K0K1P3</accession>
<keyword evidence="3" id="KW-1185">Reference proteome</keyword>
<keyword evidence="1" id="KW-1133">Transmembrane helix</keyword>
<protein>
    <submittedName>
        <fullName evidence="2">Putative membrane protein</fullName>
    </submittedName>
</protein>